<evidence type="ECO:0000313" key="1">
    <source>
        <dbReference type="EMBL" id="CAD8648850.1"/>
    </source>
</evidence>
<protein>
    <submittedName>
        <fullName evidence="1">Uncharacterized protein</fullName>
    </submittedName>
</protein>
<gene>
    <name evidence="1" type="ORF">CCUR1050_LOCUS25778</name>
</gene>
<organism evidence="1">
    <name type="scientific">Cryptomonas curvata</name>
    <dbReference type="NCBI Taxonomy" id="233186"/>
    <lineage>
        <taxon>Eukaryota</taxon>
        <taxon>Cryptophyceae</taxon>
        <taxon>Cryptomonadales</taxon>
        <taxon>Cryptomonadaceae</taxon>
        <taxon>Cryptomonas</taxon>
    </lineage>
</organism>
<accession>A0A7S0QRL9</accession>
<proteinExistence type="predicted"/>
<name>A0A7S0QRL9_9CRYP</name>
<reference evidence="1" key="1">
    <citation type="submission" date="2021-01" db="EMBL/GenBank/DDBJ databases">
        <authorList>
            <person name="Corre E."/>
            <person name="Pelletier E."/>
            <person name="Niang G."/>
            <person name="Scheremetjew M."/>
            <person name="Finn R."/>
            <person name="Kale V."/>
            <person name="Holt S."/>
            <person name="Cochrane G."/>
            <person name="Meng A."/>
            <person name="Brown T."/>
            <person name="Cohen L."/>
        </authorList>
    </citation>
    <scope>NUCLEOTIDE SEQUENCE</scope>
    <source>
        <strain evidence="1">CCAP979/52</strain>
    </source>
</reference>
<dbReference type="EMBL" id="HBEZ01046797">
    <property type="protein sequence ID" value="CAD8648850.1"/>
    <property type="molecule type" value="Transcribed_RNA"/>
</dbReference>
<dbReference type="AlphaFoldDB" id="A0A7S0QRL9"/>
<sequence>MQTATVMLHPILSNLLRDLLRISAGCKRLGPNSSLLFRKACLLLNGEFDLNQTYVVELPILNLLGSRFPYNQVSVDLPARLTSEIAHALTTKAHPNLVIGLASQNARSILILYEKNDFPHTIFKFFFGCAKNLF</sequence>